<dbReference type="EMBL" id="ONZF01000001">
    <property type="protein sequence ID" value="SPJ22316.1"/>
    <property type="molecule type" value="Genomic_DNA"/>
</dbReference>
<keyword evidence="7" id="KW-0547">Nucleotide-binding</keyword>
<dbReference type="PROSITE" id="PS50109">
    <property type="entry name" value="HIS_KIN"/>
    <property type="match status" value="1"/>
</dbReference>
<reference evidence="13 14" key="1">
    <citation type="submission" date="2018-03" db="EMBL/GenBank/DDBJ databases">
        <authorList>
            <person name="Keele B.F."/>
        </authorList>
    </citation>
    <scope>NUCLEOTIDE SEQUENCE [LARGE SCALE GENOMIC DNA]</scope>
    <source>
        <strain evidence="13 14">CECT 8504</strain>
    </source>
</reference>
<evidence type="ECO:0000313" key="13">
    <source>
        <dbReference type="EMBL" id="SPJ22316.1"/>
    </source>
</evidence>
<dbReference type="Gene3D" id="3.30.565.10">
    <property type="entry name" value="Histidine kinase-like ATPase, C-terminal domain"/>
    <property type="match status" value="1"/>
</dbReference>
<evidence type="ECO:0000256" key="3">
    <source>
        <dbReference type="ARBA" id="ARBA00012438"/>
    </source>
</evidence>
<dbReference type="InterPro" id="IPR004358">
    <property type="entry name" value="Sig_transdc_His_kin-like_C"/>
</dbReference>
<comment type="catalytic activity">
    <reaction evidence="1">
        <text>ATP + protein L-histidine = ADP + protein N-phospho-L-histidine.</text>
        <dbReference type="EC" id="2.7.13.3"/>
    </reaction>
</comment>
<organism evidence="13 14">
    <name type="scientific">Palleronia abyssalis</name>
    <dbReference type="NCBI Taxonomy" id="1501240"/>
    <lineage>
        <taxon>Bacteria</taxon>
        <taxon>Pseudomonadati</taxon>
        <taxon>Pseudomonadota</taxon>
        <taxon>Alphaproteobacteria</taxon>
        <taxon>Rhodobacterales</taxon>
        <taxon>Roseobacteraceae</taxon>
        <taxon>Palleronia</taxon>
    </lineage>
</organism>
<evidence type="ECO:0000313" key="14">
    <source>
        <dbReference type="Proteomes" id="UP000244912"/>
    </source>
</evidence>
<evidence type="ECO:0000256" key="1">
    <source>
        <dbReference type="ARBA" id="ARBA00000085"/>
    </source>
</evidence>
<keyword evidence="6 13" id="KW-0808">Transferase</keyword>
<dbReference type="Pfam" id="PF02518">
    <property type="entry name" value="HATPase_c"/>
    <property type="match status" value="1"/>
</dbReference>
<dbReference type="PANTHER" id="PTHR45453">
    <property type="entry name" value="PHOSPHATE REGULON SENSOR PROTEIN PHOR"/>
    <property type="match status" value="1"/>
</dbReference>
<dbReference type="SMART" id="SM00388">
    <property type="entry name" value="HisKA"/>
    <property type="match status" value="1"/>
</dbReference>
<keyword evidence="5" id="KW-0597">Phosphoprotein</keyword>
<keyword evidence="11" id="KW-0472">Membrane</keyword>
<dbReference type="Proteomes" id="UP000244912">
    <property type="component" value="Unassembled WGS sequence"/>
</dbReference>
<dbReference type="InterPro" id="IPR050351">
    <property type="entry name" value="BphY/WalK/GraS-like"/>
</dbReference>
<keyword evidence="4" id="KW-1003">Cell membrane</keyword>
<dbReference type="FunFam" id="3.30.565.10:FF:000006">
    <property type="entry name" value="Sensor histidine kinase WalK"/>
    <property type="match status" value="1"/>
</dbReference>
<dbReference type="GO" id="GO:0004721">
    <property type="term" value="F:phosphoprotein phosphatase activity"/>
    <property type="evidence" value="ECO:0007669"/>
    <property type="project" value="TreeGrafter"/>
</dbReference>
<dbReference type="CDD" id="cd00082">
    <property type="entry name" value="HisKA"/>
    <property type="match status" value="1"/>
</dbReference>
<dbReference type="OrthoDB" id="9813151at2"/>
<dbReference type="Gene3D" id="1.10.287.130">
    <property type="match status" value="1"/>
</dbReference>
<evidence type="ECO:0000256" key="10">
    <source>
        <dbReference type="ARBA" id="ARBA00023012"/>
    </source>
</evidence>
<dbReference type="InterPro" id="IPR005467">
    <property type="entry name" value="His_kinase_dom"/>
</dbReference>
<dbReference type="GO" id="GO:0000155">
    <property type="term" value="F:phosphorelay sensor kinase activity"/>
    <property type="evidence" value="ECO:0007669"/>
    <property type="project" value="InterPro"/>
</dbReference>
<evidence type="ECO:0000256" key="11">
    <source>
        <dbReference type="ARBA" id="ARBA00023136"/>
    </source>
</evidence>
<keyword evidence="9" id="KW-0067">ATP-binding</keyword>
<evidence type="ECO:0000256" key="8">
    <source>
        <dbReference type="ARBA" id="ARBA00022777"/>
    </source>
</evidence>
<dbReference type="FunFam" id="1.10.287.130:FF:000008">
    <property type="entry name" value="Two-component sensor histidine kinase"/>
    <property type="match status" value="1"/>
</dbReference>
<keyword evidence="14" id="KW-1185">Reference proteome</keyword>
<evidence type="ECO:0000256" key="2">
    <source>
        <dbReference type="ARBA" id="ARBA00004236"/>
    </source>
</evidence>
<dbReference type="Pfam" id="PF00512">
    <property type="entry name" value="HisKA"/>
    <property type="match status" value="1"/>
</dbReference>
<keyword evidence="10" id="KW-0902">Two-component regulatory system</keyword>
<proteinExistence type="predicted"/>
<dbReference type="CDD" id="cd00075">
    <property type="entry name" value="HATPase"/>
    <property type="match status" value="1"/>
</dbReference>
<evidence type="ECO:0000256" key="4">
    <source>
        <dbReference type="ARBA" id="ARBA00022475"/>
    </source>
</evidence>
<dbReference type="SUPFAM" id="SSF55874">
    <property type="entry name" value="ATPase domain of HSP90 chaperone/DNA topoisomerase II/histidine kinase"/>
    <property type="match status" value="1"/>
</dbReference>
<evidence type="ECO:0000256" key="9">
    <source>
        <dbReference type="ARBA" id="ARBA00022840"/>
    </source>
</evidence>
<dbReference type="InterPro" id="IPR003661">
    <property type="entry name" value="HisK_dim/P_dom"/>
</dbReference>
<dbReference type="PRINTS" id="PR00344">
    <property type="entry name" value="BCTRLSENSOR"/>
</dbReference>
<dbReference type="RefSeq" id="WP_108892223.1">
    <property type="nucleotide sequence ID" value="NZ_ONZF01000001.1"/>
</dbReference>
<evidence type="ECO:0000256" key="6">
    <source>
        <dbReference type="ARBA" id="ARBA00022679"/>
    </source>
</evidence>
<comment type="subcellular location">
    <subcellularLocation>
        <location evidence="2">Cell membrane</location>
    </subcellularLocation>
</comment>
<dbReference type="SUPFAM" id="SSF47384">
    <property type="entry name" value="Homodimeric domain of signal transducing histidine kinase"/>
    <property type="match status" value="1"/>
</dbReference>
<keyword evidence="8" id="KW-0418">Kinase</keyword>
<name>A0A2R8BQF1_9RHOB</name>
<dbReference type="InterPro" id="IPR036890">
    <property type="entry name" value="HATPase_C_sf"/>
</dbReference>
<evidence type="ECO:0000256" key="5">
    <source>
        <dbReference type="ARBA" id="ARBA00022553"/>
    </source>
</evidence>
<dbReference type="InterPro" id="IPR036097">
    <property type="entry name" value="HisK_dim/P_sf"/>
</dbReference>
<sequence length="341" mass="37195">MALSDPSDLLRALPQPALLVGSSDRITAANPQAETLLGAGLVGRHYVVALRQPGLIEAIEKVRGDATSARARYLARRDGVDSTWRAHAGKIGTSALVTFEDLSAAEDADQMRRDFVANVSHELKTPLTAMIGFIETLRGPARDDAGARDRFLGTMAQEASRMNRLVEDLLALSRVEANERVRPREEVDVASILASVVRVLSMQAEARGIDVVCNAPEPPVIIRGDADQLRQVFANLLENAIKYGGKTVSLTLTEHAMLDDLRRPGVVVEVRDDGVGIDPMHVPRLTERFYRVDSHRSREVGGTGLGLAIVKHIVSRHRGRLRTRSQVGQGTCFTVSLPREP</sequence>
<dbReference type="EC" id="2.7.13.3" evidence="3"/>
<evidence type="ECO:0000259" key="12">
    <source>
        <dbReference type="PROSITE" id="PS50109"/>
    </source>
</evidence>
<dbReference type="GO" id="GO:0016036">
    <property type="term" value="P:cellular response to phosphate starvation"/>
    <property type="evidence" value="ECO:0007669"/>
    <property type="project" value="TreeGrafter"/>
</dbReference>
<gene>
    <name evidence="13" type="primary">phoR_1</name>
    <name evidence="13" type="ORF">PAA8504_00106</name>
</gene>
<protein>
    <recommendedName>
        <fullName evidence="3">histidine kinase</fullName>
        <ecNumber evidence="3">2.7.13.3</ecNumber>
    </recommendedName>
</protein>
<dbReference type="PANTHER" id="PTHR45453:SF1">
    <property type="entry name" value="PHOSPHATE REGULON SENSOR PROTEIN PHOR"/>
    <property type="match status" value="1"/>
</dbReference>
<accession>A0A2R8BQF1</accession>
<dbReference type="SMART" id="SM00387">
    <property type="entry name" value="HATPase_c"/>
    <property type="match status" value="1"/>
</dbReference>
<evidence type="ECO:0000256" key="7">
    <source>
        <dbReference type="ARBA" id="ARBA00022741"/>
    </source>
</evidence>
<feature type="domain" description="Histidine kinase" evidence="12">
    <location>
        <begin position="118"/>
        <end position="341"/>
    </location>
</feature>
<dbReference type="AlphaFoldDB" id="A0A2R8BQF1"/>
<dbReference type="GO" id="GO:0005524">
    <property type="term" value="F:ATP binding"/>
    <property type="evidence" value="ECO:0007669"/>
    <property type="project" value="UniProtKB-KW"/>
</dbReference>
<dbReference type="InterPro" id="IPR003594">
    <property type="entry name" value="HATPase_dom"/>
</dbReference>
<dbReference type="GO" id="GO:0005886">
    <property type="term" value="C:plasma membrane"/>
    <property type="evidence" value="ECO:0007669"/>
    <property type="project" value="UniProtKB-SubCell"/>
</dbReference>